<dbReference type="InterPro" id="IPR007310">
    <property type="entry name" value="Aerobactin_biosyn_IucA/IucC_N"/>
</dbReference>
<feature type="domain" description="Aerobactin siderophore biosynthesis IucA/IucC N-terminal" evidence="3">
    <location>
        <begin position="148"/>
        <end position="381"/>
    </location>
</feature>
<dbReference type="Gene3D" id="1.10.510.40">
    <property type="match status" value="1"/>
</dbReference>
<feature type="domain" description="Aerobactin siderophore biosynthesis IucA/IucC-like C-terminal" evidence="4">
    <location>
        <begin position="404"/>
        <end position="560"/>
    </location>
</feature>
<evidence type="ECO:0000259" key="3">
    <source>
        <dbReference type="Pfam" id="PF04183"/>
    </source>
</evidence>
<dbReference type="AlphaFoldDB" id="A0A838CSQ8"/>
<dbReference type="RefSeq" id="WP_181471981.1">
    <property type="nucleotide sequence ID" value="NZ_JACEFG010000002.1"/>
</dbReference>
<organism evidence="5 6">
    <name type="scientific">Halobacillus locisalis</name>
    <dbReference type="NCBI Taxonomy" id="220753"/>
    <lineage>
        <taxon>Bacteria</taxon>
        <taxon>Bacillati</taxon>
        <taxon>Bacillota</taxon>
        <taxon>Bacilli</taxon>
        <taxon>Bacillales</taxon>
        <taxon>Bacillaceae</taxon>
        <taxon>Halobacillus</taxon>
    </lineage>
</organism>
<comment type="caution">
    <text evidence="5">The sequence shown here is derived from an EMBL/GenBank/DDBJ whole genome shotgun (WGS) entry which is preliminary data.</text>
</comment>
<accession>A0A838CSQ8</accession>
<name>A0A838CSQ8_9BACI</name>
<evidence type="ECO:0008006" key="7">
    <source>
        <dbReference type="Google" id="ProtNLM"/>
    </source>
</evidence>
<evidence type="ECO:0000259" key="4">
    <source>
        <dbReference type="Pfam" id="PF06276"/>
    </source>
</evidence>
<dbReference type="InterPro" id="IPR037455">
    <property type="entry name" value="LucA/IucC-like"/>
</dbReference>
<evidence type="ECO:0000313" key="5">
    <source>
        <dbReference type="EMBL" id="MBA2174928.1"/>
    </source>
</evidence>
<protein>
    <recommendedName>
        <fullName evidence="7">Siderophore synthetase component</fullName>
    </recommendedName>
</protein>
<sequence length="583" mass="66114">MNEEGKLLIEFARNDDRYRKKAEKAVLHQLVQAIIRENIVPYEWTSDHMITIPAKEADVHVEITHRYTLGHIDIDSIQWKSEPVTTAGQLLDLLFQQQEQRLKTEIADSIDNYTLALAIAEKRQSDIHTDASDVFEYAKHPGIQSPLSFFEQWVIQGHTIHPCSRTRLGMTTEDVATYAPEWQGRPQVIPMAVKKGLFQKTGASPRQILFDEYPEVEHAFYERGLAPEEYELIPVHPWQLEHTIPKYYAHALHDGGLVALDRVGIDTAALISFRTLAPFNNQMKHHIKTAVNVQMTSAVRTVSAASTKNGPTLSRLLEGVFEDLSYPVSVMKESAGIHYEPAGDNDNRHFLQKNLAAILRENPERDLKQGEIAIPAAALMAESPVTNKLVMEDLIDHQKTTAEAFIKQYASILLPGILTLITKYGISMEAHLQNVVVIFEEAEPKRVILRDYGGIRIMNDRLNQFAQTEIDPSTNLPTDNPAELLHVFSHALLHNHLGEMIVALARKGSDESRLWQPVAEVVRETYRTLQKETPEVAVDEPLLFSETSTMKALVKMRMTNRFTENMYVTTANPLRTRNEVFEP</sequence>
<keyword evidence="6" id="KW-1185">Reference proteome</keyword>
<reference evidence="5 6" key="1">
    <citation type="journal article" date="2004" name="Extremophiles">
        <title>Halobacillus locisalis sp. nov., a halophilic bacterium isolated from a marine solar saltern of the Yellow Sea in Korea.</title>
        <authorList>
            <person name="Yoon J.H."/>
            <person name="Kang K.H."/>
            <person name="Oh T.K."/>
            <person name="Park Y.H."/>
        </authorList>
    </citation>
    <scope>NUCLEOTIDE SEQUENCE [LARGE SCALE GENOMIC DNA]</scope>
    <source>
        <strain evidence="5 6">KCTC 3788</strain>
    </source>
</reference>
<dbReference type="GO" id="GO:0019290">
    <property type="term" value="P:siderophore biosynthetic process"/>
    <property type="evidence" value="ECO:0007669"/>
    <property type="project" value="InterPro"/>
</dbReference>
<proteinExistence type="inferred from homology"/>
<dbReference type="PANTHER" id="PTHR34384">
    <property type="entry name" value="L-2,3-DIAMINOPROPANOATE--CITRATE LIGASE"/>
    <property type="match status" value="1"/>
</dbReference>
<gene>
    <name evidence="5" type="ORF">H0266_08495</name>
</gene>
<dbReference type="Pfam" id="PF06276">
    <property type="entry name" value="FhuF"/>
    <property type="match status" value="1"/>
</dbReference>
<evidence type="ECO:0000256" key="2">
    <source>
        <dbReference type="ARBA" id="ARBA00007832"/>
    </source>
</evidence>
<dbReference type="GO" id="GO:0016881">
    <property type="term" value="F:acid-amino acid ligase activity"/>
    <property type="evidence" value="ECO:0007669"/>
    <property type="project" value="UniProtKB-ARBA"/>
</dbReference>
<dbReference type="Pfam" id="PF04183">
    <property type="entry name" value="IucA_IucC"/>
    <property type="match status" value="1"/>
</dbReference>
<dbReference type="Proteomes" id="UP000571017">
    <property type="component" value="Unassembled WGS sequence"/>
</dbReference>
<dbReference type="InterPro" id="IPR022770">
    <property type="entry name" value="IucA/IucC-like_C"/>
</dbReference>
<comment type="similarity">
    <text evidence="2">Belongs to the IucA/IucC family.</text>
</comment>
<comment type="pathway">
    <text evidence="1">Siderophore biosynthesis.</text>
</comment>
<evidence type="ECO:0000313" key="6">
    <source>
        <dbReference type="Proteomes" id="UP000571017"/>
    </source>
</evidence>
<evidence type="ECO:0000256" key="1">
    <source>
        <dbReference type="ARBA" id="ARBA00004924"/>
    </source>
</evidence>
<dbReference type="EMBL" id="JACEFG010000002">
    <property type="protein sequence ID" value="MBA2174928.1"/>
    <property type="molecule type" value="Genomic_DNA"/>
</dbReference>